<dbReference type="InterPro" id="IPR029068">
    <property type="entry name" value="Glyas_Bleomycin-R_OHBP_Dase"/>
</dbReference>
<evidence type="ECO:0000313" key="2">
    <source>
        <dbReference type="EMBL" id="MDX8537893.1"/>
    </source>
</evidence>
<dbReference type="EMBL" id="JAVIIP010000004">
    <property type="protein sequence ID" value="MDX8537893.1"/>
    <property type="molecule type" value="Genomic_DNA"/>
</dbReference>
<sequence length="137" mass="14797">MLTYVYFGTNDLKRATTFYDAALAPLGMQRCITGDPDWDRASAGWGTYEDGGLRELAFWVGTPFDKQAATTGNGSMVAFRARSWKEVDDFHAAALANGGSCEGAPGLRLHYSPDFYAAYVRDPDGNKLAAVSRGAQA</sequence>
<feature type="domain" description="VOC" evidence="1">
    <location>
        <begin position="1"/>
        <end position="133"/>
    </location>
</feature>
<dbReference type="InterPro" id="IPR037523">
    <property type="entry name" value="VOC_core"/>
</dbReference>
<dbReference type="PROSITE" id="PS51819">
    <property type="entry name" value="VOC"/>
    <property type="match status" value="1"/>
</dbReference>
<reference evidence="2 3" key="1">
    <citation type="submission" date="2023-08" db="EMBL/GenBank/DDBJ databases">
        <title>Implementing the SeqCode for naming new Mesorhizobium species isolated from Vachellia karroo root nodules.</title>
        <authorList>
            <person name="Van Lill M."/>
        </authorList>
    </citation>
    <scope>NUCLEOTIDE SEQUENCE [LARGE SCALE GENOMIC DNA]</scope>
    <source>
        <strain evidence="2 3">VK4B</strain>
    </source>
</reference>
<keyword evidence="3" id="KW-1185">Reference proteome</keyword>
<protein>
    <submittedName>
        <fullName evidence="2">VOC family protein</fullName>
    </submittedName>
</protein>
<dbReference type="CDD" id="cd07262">
    <property type="entry name" value="VOC_like"/>
    <property type="match status" value="1"/>
</dbReference>
<dbReference type="Proteomes" id="UP001276564">
    <property type="component" value="Unassembled WGS sequence"/>
</dbReference>
<dbReference type="PANTHER" id="PTHR35006:SF1">
    <property type="entry name" value="BLL2941 PROTEIN"/>
    <property type="match status" value="1"/>
</dbReference>
<evidence type="ECO:0000259" key="1">
    <source>
        <dbReference type="PROSITE" id="PS51819"/>
    </source>
</evidence>
<accession>A0ABU5AKW8</accession>
<dbReference type="RefSeq" id="WP_127309890.1">
    <property type="nucleotide sequence ID" value="NZ_JARAKC010000006.1"/>
</dbReference>
<name>A0ABU5AKW8_9HYPH</name>
<proteinExistence type="predicted"/>
<evidence type="ECO:0000313" key="3">
    <source>
        <dbReference type="Proteomes" id="UP001276564"/>
    </source>
</evidence>
<dbReference type="InterPro" id="IPR004360">
    <property type="entry name" value="Glyas_Fos-R_dOase_dom"/>
</dbReference>
<dbReference type="PANTHER" id="PTHR35006">
    <property type="entry name" value="GLYOXALASE FAMILY PROTEIN (AFU_ORTHOLOGUE AFUA_5G14830)"/>
    <property type="match status" value="1"/>
</dbReference>
<dbReference type="SUPFAM" id="SSF54593">
    <property type="entry name" value="Glyoxalase/Bleomycin resistance protein/Dihydroxybiphenyl dioxygenase"/>
    <property type="match status" value="1"/>
</dbReference>
<comment type="caution">
    <text evidence="2">The sequence shown here is derived from an EMBL/GenBank/DDBJ whole genome shotgun (WGS) entry which is preliminary data.</text>
</comment>
<dbReference type="Gene3D" id="3.10.180.10">
    <property type="entry name" value="2,3-Dihydroxybiphenyl 1,2-Dioxygenase, domain 1"/>
    <property type="match status" value="1"/>
</dbReference>
<organism evidence="2 3">
    <name type="scientific">Mesorhizobium abyssinicae</name>
    <dbReference type="NCBI Taxonomy" id="1209958"/>
    <lineage>
        <taxon>Bacteria</taxon>
        <taxon>Pseudomonadati</taxon>
        <taxon>Pseudomonadota</taxon>
        <taxon>Alphaproteobacteria</taxon>
        <taxon>Hyphomicrobiales</taxon>
        <taxon>Phyllobacteriaceae</taxon>
        <taxon>Mesorhizobium</taxon>
    </lineage>
</organism>
<dbReference type="Pfam" id="PF00903">
    <property type="entry name" value="Glyoxalase"/>
    <property type="match status" value="1"/>
</dbReference>
<gene>
    <name evidence="2" type="ORF">RFM23_09690</name>
</gene>